<dbReference type="Gene3D" id="3.30.565.10">
    <property type="entry name" value="Histidine kinase-like ATPase, C-terminal domain"/>
    <property type="match status" value="1"/>
</dbReference>
<dbReference type="AlphaFoldDB" id="A0A6C0GEV2"/>
<dbReference type="PANTHER" id="PTHR24421:SF10">
    <property type="entry name" value="NITRATE_NITRITE SENSOR PROTEIN NARQ"/>
    <property type="match status" value="1"/>
</dbReference>
<evidence type="ECO:0000256" key="3">
    <source>
        <dbReference type="ARBA" id="ARBA00022553"/>
    </source>
</evidence>
<dbReference type="PROSITE" id="PS50109">
    <property type="entry name" value="HIS_KIN"/>
    <property type="match status" value="1"/>
</dbReference>
<evidence type="ECO:0000256" key="9">
    <source>
        <dbReference type="SAM" id="Coils"/>
    </source>
</evidence>
<dbReference type="InterPro" id="IPR005467">
    <property type="entry name" value="His_kinase_dom"/>
</dbReference>
<dbReference type="CDD" id="cd16917">
    <property type="entry name" value="HATPase_UhpB-NarQ-NarX-like"/>
    <property type="match status" value="1"/>
</dbReference>
<feature type="domain" description="Histidine kinase" evidence="11">
    <location>
        <begin position="68"/>
        <end position="264"/>
    </location>
</feature>
<accession>A0A6C0GEV2</accession>
<evidence type="ECO:0000256" key="8">
    <source>
        <dbReference type="ARBA" id="ARBA00023012"/>
    </source>
</evidence>
<reference evidence="12 13" key="1">
    <citation type="submission" date="2020-01" db="EMBL/GenBank/DDBJ databases">
        <authorList>
            <person name="Kim M.K."/>
        </authorList>
    </citation>
    <scope>NUCLEOTIDE SEQUENCE [LARGE SCALE GENOMIC DNA]</scope>
    <source>
        <strain evidence="12 13">172606-1</strain>
    </source>
</reference>
<name>A0A6C0GEV2_9BACT</name>
<dbReference type="PANTHER" id="PTHR24421">
    <property type="entry name" value="NITRATE/NITRITE SENSOR PROTEIN NARX-RELATED"/>
    <property type="match status" value="1"/>
</dbReference>
<dbReference type="EMBL" id="CP048222">
    <property type="protein sequence ID" value="QHT66272.1"/>
    <property type="molecule type" value="Genomic_DNA"/>
</dbReference>
<sequence>MQAIASEIQFVIAITLLLLLISSFVIAFMFLYQRQYHNYVREKEEMKNTYEQELLKAQLEIKEQTLQNISQEIHDNIGQILSLVKLSLTTLVIEDKGTSEKVSVAKDLVGKVIQDLRNLSRSLNTGHIHELKLSEALQFELDLIEKTGLYKTQLTVSGQEVMIDEQKRLIVFRIAQEVLQNIIKHAQASQICVSLEFTPAMLLLSVQDNGKGFDPVVTQAVPASDKGTGITNMHHRAKLIGAQFNIGSEPHKGSKANLSLPLSVNN</sequence>
<proteinExistence type="predicted"/>
<evidence type="ECO:0000313" key="12">
    <source>
        <dbReference type="EMBL" id="QHT66272.1"/>
    </source>
</evidence>
<evidence type="ECO:0000256" key="7">
    <source>
        <dbReference type="ARBA" id="ARBA00022840"/>
    </source>
</evidence>
<dbReference type="Pfam" id="PF07730">
    <property type="entry name" value="HisKA_3"/>
    <property type="match status" value="1"/>
</dbReference>
<gene>
    <name evidence="12" type="ORF">GXP67_06170</name>
</gene>
<feature type="coiled-coil region" evidence="9">
    <location>
        <begin position="40"/>
        <end position="72"/>
    </location>
</feature>
<keyword evidence="10" id="KW-0812">Transmembrane</keyword>
<dbReference type="RefSeq" id="WP_162442335.1">
    <property type="nucleotide sequence ID" value="NZ_CP048222.1"/>
</dbReference>
<evidence type="ECO:0000256" key="10">
    <source>
        <dbReference type="SAM" id="Phobius"/>
    </source>
</evidence>
<keyword evidence="9" id="KW-0175">Coiled coil</keyword>
<dbReference type="InterPro" id="IPR011712">
    <property type="entry name" value="Sig_transdc_His_kin_sub3_dim/P"/>
</dbReference>
<keyword evidence="4" id="KW-0808">Transferase</keyword>
<dbReference type="GO" id="GO:0046983">
    <property type="term" value="F:protein dimerization activity"/>
    <property type="evidence" value="ECO:0007669"/>
    <property type="project" value="InterPro"/>
</dbReference>
<dbReference type="InterPro" id="IPR003594">
    <property type="entry name" value="HATPase_dom"/>
</dbReference>
<evidence type="ECO:0000256" key="5">
    <source>
        <dbReference type="ARBA" id="ARBA00022741"/>
    </source>
</evidence>
<keyword evidence="5" id="KW-0547">Nucleotide-binding</keyword>
<keyword evidence="10" id="KW-0472">Membrane</keyword>
<dbReference type="GO" id="GO:0005524">
    <property type="term" value="F:ATP binding"/>
    <property type="evidence" value="ECO:0007669"/>
    <property type="project" value="UniProtKB-KW"/>
</dbReference>
<keyword evidence="8" id="KW-0902">Two-component regulatory system</keyword>
<keyword evidence="10" id="KW-1133">Transmembrane helix</keyword>
<evidence type="ECO:0000313" key="13">
    <source>
        <dbReference type="Proteomes" id="UP000480178"/>
    </source>
</evidence>
<evidence type="ECO:0000256" key="6">
    <source>
        <dbReference type="ARBA" id="ARBA00022777"/>
    </source>
</evidence>
<evidence type="ECO:0000256" key="2">
    <source>
        <dbReference type="ARBA" id="ARBA00012438"/>
    </source>
</evidence>
<dbReference type="InterPro" id="IPR050482">
    <property type="entry name" value="Sensor_HK_TwoCompSys"/>
</dbReference>
<evidence type="ECO:0000256" key="4">
    <source>
        <dbReference type="ARBA" id="ARBA00022679"/>
    </source>
</evidence>
<dbReference type="EC" id="2.7.13.3" evidence="2"/>
<feature type="transmembrane region" description="Helical" evidence="10">
    <location>
        <begin position="12"/>
        <end position="32"/>
    </location>
</feature>
<keyword evidence="7" id="KW-0067">ATP-binding</keyword>
<dbReference type="InterPro" id="IPR036890">
    <property type="entry name" value="HATPase_C_sf"/>
</dbReference>
<dbReference type="KEGG" id="rhoz:GXP67_06170"/>
<dbReference type="Pfam" id="PF02518">
    <property type="entry name" value="HATPase_c"/>
    <property type="match status" value="1"/>
</dbReference>
<dbReference type="Proteomes" id="UP000480178">
    <property type="component" value="Chromosome"/>
</dbReference>
<evidence type="ECO:0000256" key="1">
    <source>
        <dbReference type="ARBA" id="ARBA00000085"/>
    </source>
</evidence>
<keyword evidence="6 12" id="KW-0418">Kinase</keyword>
<evidence type="ECO:0000259" key="11">
    <source>
        <dbReference type="PROSITE" id="PS50109"/>
    </source>
</evidence>
<protein>
    <recommendedName>
        <fullName evidence="2">histidine kinase</fullName>
        <ecNumber evidence="2">2.7.13.3</ecNumber>
    </recommendedName>
</protein>
<comment type="catalytic activity">
    <reaction evidence="1">
        <text>ATP + protein L-histidine = ADP + protein N-phospho-L-histidine.</text>
        <dbReference type="EC" id="2.7.13.3"/>
    </reaction>
</comment>
<organism evidence="12 13">
    <name type="scientific">Rhodocytophaga rosea</name>
    <dbReference type="NCBI Taxonomy" id="2704465"/>
    <lineage>
        <taxon>Bacteria</taxon>
        <taxon>Pseudomonadati</taxon>
        <taxon>Bacteroidota</taxon>
        <taxon>Cytophagia</taxon>
        <taxon>Cytophagales</taxon>
        <taxon>Rhodocytophagaceae</taxon>
        <taxon>Rhodocytophaga</taxon>
    </lineage>
</organism>
<dbReference type="SUPFAM" id="SSF55874">
    <property type="entry name" value="ATPase domain of HSP90 chaperone/DNA topoisomerase II/histidine kinase"/>
    <property type="match status" value="1"/>
</dbReference>
<keyword evidence="3" id="KW-0597">Phosphoprotein</keyword>
<keyword evidence="13" id="KW-1185">Reference proteome</keyword>
<dbReference type="GO" id="GO:0000155">
    <property type="term" value="F:phosphorelay sensor kinase activity"/>
    <property type="evidence" value="ECO:0007669"/>
    <property type="project" value="InterPro"/>
</dbReference>
<dbReference type="GO" id="GO:0016020">
    <property type="term" value="C:membrane"/>
    <property type="evidence" value="ECO:0007669"/>
    <property type="project" value="InterPro"/>
</dbReference>